<dbReference type="Proteomes" id="UP000814140">
    <property type="component" value="Unassembled WGS sequence"/>
</dbReference>
<dbReference type="EMBL" id="MU277259">
    <property type="protein sequence ID" value="KAI0056727.1"/>
    <property type="molecule type" value="Genomic_DNA"/>
</dbReference>
<evidence type="ECO:0000313" key="1">
    <source>
        <dbReference type="EMBL" id="KAI0056727.1"/>
    </source>
</evidence>
<reference evidence="1" key="1">
    <citation type="submission" date="2021-03" db="EMBL/GenBank/DDBJ databases">
        <authorList>
            <consortium name="DOE Joint Genome Institute"/>
            <person name="Ahrendt S."/>
            <person name="Looney B.P."/>
            <person name="Miyauchi S."/>
            <person name="Morin E."/>
            <person name="Drula E."/>
            <person name="Courty P.E."/>
            <person name="Chicoki N."/>
            <person name="Fauchery L."/>
            <person name="Kohler A."/>
            <person name="Kuo A."/>
            <person name="Labutti K."/>
            <person name="Pangilinan J."/>
            <person name="Lipzen A."/>
            <person name="Riley R."/>
            <person name="Andreopoulos W."/>
            <person name="He G."/>
            <person name="Johnson J."/>
            <person name="Barry K.W."/>
            <person name="Grigoriev I.V."/>
            <person name="Nagy L."/>
            <person name="Hibbett D."/>
            <person name="Henrissat B."/>
            <person name="Matheny P.B."/>
            <person name="Labbe J."/>
            <person name="Martin F."/>
        </authorList>
    </citation>
    <scope>NUCLEOTIDE SEQUENCE</scope>
    <source>
        <strain evidence="1">HHB10654</strain>
    </source>
</reference>
<reference evidence="1" key="2">
    <citation type="journal article" date="2022" name="New Phytol.">
        <title>Evolutionary transition to the ectomycorrhizal habit in the genomes of a hyperdiverse lineage of mushroom-forming fungi.</title>
        <authorList>
            <person name="Looney B."/>
            <person name="Miyauchi S."/>
            <person name="Morin E."/>
            <person name="Drula E."/>
            <person name="Courty P.E."/>
            <person name="Kohler A."/>
            <person name="Kuo A."/>
            <person name="LaButti K."/>
            <person name="Pangilinan J."/>
            <person name="Lipzen A."/>
            <person name="Riley R."/>
            <person name="Andreopoulos W."/>
            <person name="He G."/>
            <person name="Johnson J."/>
            <person name="Nolan M."/>
            <person name="Tritt A."/>
            <person name="Barry K.W."/>
            <person name="Grigoriev I.V."/>
            <person name="Nagy L.G."/>
            <person name="Hibbett D."/>
            <person name="Henrissat B."/>
            <person name="Matheny P.B."/>
            <person name="Labbe J."/>
            <person name="Martin F.M."/>
        </authorList>
    </citation>
    <scope>NUCLEOTIDE SEQUENCE</scope>
    <source>
        <strain evidence="1">HHB10654</strain>
    </source>
</reference>
<organism evidence="1 2">
    <name type="scientific">Artomyces pyxidatus</name>
    <dbReference type="NCBI Taxonomy" id="48021"/>
    <lineage>
        <taxon>Eukaryota</taxon>
        <taxon>Fungi</taxon>
        <taxon>Dikarya</taxon>
        <taxon>Basidiomycota</taxon>
        <taxon>Agaricomycotina</taxon>
        <taxon>Agaricomycetes</taxon>
        <taxon>Russulales</taxon>
        <taxon>Auriscalpiaceae</taxon>
        <taxon>Artomyces</taxon>
    </lineage>
</organism>
<name>A0ACB8SKI7_9AGAM</name>
<comment type="caution">
    <text evidence="1">The sequence shown here is derived from an EMBL/GenBank/DDBJ whole genome shotgun (WGS) entry which is preliminary data.</text>
</comment>
<gene>
    <name evidence="1" type="ORF">BV25DRAFT_1547039</name>
</gene>
<protein>
    <submittedName>
        <fullName evidence="1">Uncharacterized protein</fullName>
    </submittedName>
</protein>
<accession>A0ACB8SKI7</accession>
<proteinExistence type="predicted"/>
<sequence length="571" mass="63671">METFDAMLDQSSYGSTASLSTAQPETRHAEDTADRVNALIKTDFPSQSPIDNLPPELVAHIFSWLAVVDPLRWKPTSIDYDYPLVGWIKVSHVSQKWRQIACGHSSLWTVIDSTAVGICWATEMAARSKLLPLSITIRESSTPDVWPTYLADHLSRTQQLNLAVFSPDARLNVLGSPAPMLERLNIGSSDAGVSNFLFTPLFANDAPRLHSVKLHGCINIPWGSPVFRGFVCFEITRGLAPPQDFVYPTQDQLLTILRASPDLLTLLLKDCLPQVIAPVVLENDLVELPHLTSLALSGTATDCFLTMGLLHIPPSSRVNMRCRMQDSVNSERGRVTMANIISLLSGHIKGAIRPILSHRPGTTPPIRSLMVSSYDGNYLHLLGWRTYSGDSDGPVMFPRNAQHPLDFSLFLQLAWQPGVPDTSEPLPLTAIERLPLQSVQHLFVAARDQSWTARYWQKMARELRHVGHLRLERVPLHLFLDAFEETGDAGDRGAVLWPGLQSLTLGRNDILDYFLGTTVIVQRLYECLDKRKRVGAPLERLIIVPDIRLPQSWIDLLSSVVSFHGYETEPL</sequence>
<keyword evidence="2" id="KW-1185">Reference proteome</keyword>
<evidence type="ECO:0000313" key="2">
    <source>
        <dbReference type="Proteomes" id="UP000814140"/>
    </source>
</evidence>